<proteinExistence type="predicted"/>
<dbReference type="Proteomes" id="UP000198727">
    <property type="component" value="Unassembled WGS sequence"/>
</dbReference>
<evidence type="ECO:0000313" key="8">
    <source>
        <dbReference type="EMBL" id="SFQ48900.1"/>
    </source>
</evidence>
<dbReference type="InterPro" id="IPR006311">
    <property type="entry name" value="TAT_signal"/>
</dbReference>
<evidence type="ECO:0000256" key="1">
    <source>
        <dbReference type="ARBA" id="ARBA00004613"/>
    </source>
</evidence>
<keyword evidence="3" id="KW-0378">Hydrolase</keyword>
<sequence length="484" mass="52334">MDTPRPTPSPNGTSRRAFLSASAGAAAATTLTTAPTAAAEPAIHPPFEHRPPGRPATPQRPDPALRRLLAAVDARRIEADVRRLAAFGTRHTLSSQDDPRRGIGAARDWLYERFRAAAVGSGGRMTVELQSFVQPPAPRVPTPTRITNVVATIAGTRHPDRVHVVSGHYDSRASDPMDATSDAPGADDDASGVAVVLELARLLARTPLESTVVLAAVAGEEQGLYGAAHLAETFVAAGTDVRAMFTDDIVGSSTAEDGSRDPRTVRLFVEGVPTAETPEEAAIRRAVGGENDSPSRQLARFVTDVAANAATGMRVRVIYRRDRFLRGGDHIPFLERDFPAARFTEPHEDYRHQHQDVRVVDGVQYGDLPEFCDFDYIARVARVNLATLWSLAQGPGAPTGVGIRTERLTNDTELVWDRGPEADLAGYEVVWRETTAPDWTHVIPVGDTTSAVVPLSKDNVFFGVRAVDRDGHRSPVTFPVPRRE</sequence>
<evidence type="ECO:0000256" key="2">
    <source>
        <dbReference type="ARBA" id="ARBA00022525"/>
    </source>
</evidence>
<dbReference type="GO" id="GO:0008235">
    <property type="term" value="F:metalloexopeptidase activity"/>
    <property type="evidence" value="ECO:0007669"/>
    <property type="project" value="InterPro"/>
</dbReference>
<keyword evidence="3" id="KW-0482">Metalloprotease</keyword>
<evidence type="ECO:0000256" key="6">
    <source>
        <dbReference type="SAM" id="MobiDB-lite"/>
    </source>
</evidence>
<comment type="subcellular location">
    <subcellularLocation>
        <location evidence="1">Secreted</location>
    </subcellularLocation>
</comment>
<protein>
    <submittedName>
        <fullName evidence="8">Peptidase family M28</fullName>
    </submittedName>
</protein>
<dbReference type="PROSITE" id="PS50853">
    <property type="entry name" value="FN3"/>
    <property type="match status" value="1"/>
</dbReference>
<dbReference type="InterPro" id="IPR036116">
    <property type="entry name" value="FN3_sf"/>
</dbReference>
<feature type="region of interest" description="Disordered" evidence="6">
    <location>
        <begin position="169"/>
        <end position="188"/>
    </location>
</feature>
<keyword evidence="9" id="KW-1185">Reference proteome</keyword>
<keyword evidence="4" id="KW-0326">Glycosidase</keyword>
<dbReference type="PANTHER" id="PTHR12147:SF26">
    <property type="entry name" value="PEPTIDASE M28 DOMAIN-CONTAINING PROTEIN"/>
    <property type="match status" value="1"/>
</dbReference>
<dbReference type="Gene3D" id="3.40.630.10">
    <property type="entry name" value="Zn peptidases"/>
    <property type="match status" value="1"/>
</dbReference>
<organism evidence="8 9">
    <name type="scientific">Amycolatopsis arida</name>
    <dbReference type="NCBI Taxonomy" id="587909"/>
    <lineage>
        <taxon>Bacteria</taxon>
        <taxon>Bacillati</taxon>
        <taxon>Actinomycetota</taxon>
        <taxon>Actinomycetes</taxon>
        <taxon>Pseudonocardiales</taxon>
        <taxon>Pseudonocardiaceae</taxon>
        <taxon>Amycolatopsis</taxon>
    </lineage>
</organism>
<evidence type="ECO:0000256" key="5">
    <source>
        <dbReference type="ARBA" id="ARBA00023326"/>
    </source>
</evidence>
<dbReference type="EMBL" id="FOWW01000008">
    <property type="protein sequence ID" value="SFQ48900.1"/>
    <property type="molecule type" value="Genomic_DNA"/>
</dbReference>
<dbReference type="SUPFAM" id="SSF53187">
    <property type="entry name" value="Zn-dependent exopeptidases"/>
    <property type="match status" value="1"/>
</dbReference>
<dbReference type="AlphaFoldDB" id="A0A1I5YXQ2"/>
<dbReference type="SUPFAM" id="SSF49265">
    <property type="entry name" value="Fibronectin type III"/>
    <property type="match status" value="1"/>
</dbReference>
<dbReference type="Gene3D" id="2.60.40.10">
    <property type="entry name" value="Immunoglobulins"/>
    <property type="match status" value="1"/>
</dbReference>
<evidence type="ECO:0000313" key="9">
    <source>
        <dbReference type="Proteomes" id="UP000198727"/>
    </source>
</evidence>
<keyword evidence="5" id="KW-0624">Polysaccharide degradation</keyword>
<evidence type="ECO:0000256" key="4">
    <source>
        <dbReference type="ARBA" id="ARBA00023295"/>
    </source>
</evidence>
<dbReference type="InterPro" id="IPR013783">
    <property type="entry name" value="Ig-like_fold"/>
</dbReference>
<dbReference type="CDD" id="cd00063">
    <property type="entry name" value="FN3"/>
    <property type="match status" value="1"/>
</dbReference>
<reference evidence="9" key="1">
    <citation type="submission" date="2016-10" db="EMBL/GenBank/DDBJ databases">
        <authorList>
            <person name="Varghese N."/>
            <person name="Submissions S."/>
        </authorList>
    </citation>
    <scope>NUCLEOTIDE SEQUENCE [LARGE SCALE GENOMIC DNA]</scope>
    <source>
        <strain evidence="9">CGMCC 4.5579</strain>
    </source>
</reference>
<gene>
    <name evidence="8" type="ORF">SAMN05421810_10846</name>
</gene>
<accession>A0A1I5YXQ2</accession>
<dbReference type="RefSeq" id="WP_092533211.1">
    <property type="nucleotide sequence ID" value="NZ_FOWW01000008.1"/>
</dbReference>
<dbReference type="InterPro" id="IPR045175">
    <property type="entry name" value="M28_fam"/>
</dbReference>
<keyword evidence="3" id="KW-0645">Protease</keyword>
<evidence type="ECO:0000259" key="7">
    <source>
        <dbReference type="PROSITE" id="PS50853"/>
    </source>
</evidence>
<keyword evidence="2" id="KW-0964">Secreted</keyword>
<dbReference type="GO" id="GO:0006508">
    <property type="term" value="P:proteolysis"/>
    <property type="evidence" value="ECO:0007669"/>
    <property type="project" value="InterPro"/>
</dbReference>
<feature type="domain" description="Fibronectin type-III" evidence="7">
    <location>
        <begin position="397"/>
        <end position="484"/>
    </location>
</feature>
<name>A0A1I5YXQ2_9PSEU</name>
<dbReference type="STRING" id="587909.SAMN05421810_10846"/>
<dbReference type="Pfam" id="PF04389">
    <property type="entry name" value="Peptidase_M28"/>
    <property type="match status" value="1"/>
</dbReference>
<feature type="compositionally biased region" description="Low complexity" evidence="6">
    <location>
        <begin position="17"/>
        <end position="42"/>
    </location>
</feature>
<dbReference type="GO" id="GO:0005576">
    <property type="term" value="C:extracellular region"/>
    <property type="evidence" value="ECO:0007669"/>
    <property type="project" value="UniProtKB-SubCell"/>
</dbReference>
<dbReference type="OrthoDB" id="9787436at2"/>
<dbReference type="GO" id="GO:0016798">
    <property type="term" value="F:hydrolase activity, acting on glycosyl bonds"/>
    <property type="evidence" value="ECO:0007669"/>
    <property type="project" value="UniProtKB-KW"/>
</dbReference>
<evidence type="ECO:0000256" key="3">
    <source>
        <dbReference type="ARBA" id="ARBA00023049"/>
    </source>
</evidence>
<keyword evidence="5" id="KW-0119">Carbohydrate metabolism</keyword>
<dbReference type="GO" id="GO:0000272">
    <property type="term" value="P:polysaccharide catabolic process"/>
    <property type="evidence" value="ECO:0007669"/>
    <property type="project" value="UniProtKB-KW"/>
</dbReference>
<dbReference type="PROSITE" id="PS51318">
    <property type="entry name" value="TAT"/>
    <property type="match status" value="1"/>
</dbReference>
<feature type="region of interest" description="Disordered" evidence="6">
    <location>
        <begin position="1"/>
        <end position="62"/>
    </location>
</feature>
<dbReference type="InterPro" id="IPR007484">
    <property type="entry name" value="Peptidase_M28"/>
</dbReference>
<dbReference type="PANTHER" id="PTHR12147">
    <property type="entry name" value="METALLOPEPTIDASE M28 FAMILY MEMBER"/>
    <property type="match status" value="1"/>
</dbReference>
<dbReference type="InterPro" id="IPR003961">
    <property type="entry name" value="FN3_dom"/>
</dbReference>